<keyword evidence="5" id="KW-1185">Reference proteome</keyword>
<comment type="caution">
    <text evidence="4">The sequence shown here is derived from an EMBL/GenBank/DDBJ whole genome shotgun (WGS) entry which is preliminary data.</text>
</comment>
<sequence>METLIIDFDTFTLTQKDFFIRLAVTLGIGAVIGLERQYSAMRENSKGFSGVRTFVILTLMGFVSGIFYHLFSIWIYGLILLGIISLITASYWYTANHGDRGLTTELSSFFAFLMGTLVLHGLIEICLSVTVILVVFLSSKFRIQAIVGKITPEELYDFILFVVLALLVLPFLPNQTFGPPPYDVLNPREIGWVIILTSGLGLLGHLLIKFLGANSGILLSGILGGLVSSTAVTWIFSKKSKENAHISTQCATAILAASSVMFFRVLIWTFIFNQNLFNTILPAILLVLVSGLGVTIFILKKKNSQEIKDPEIPLGKPLDLKSALVFGLIYMAILLIVSYANLHLGKTGTLISSAIAGLSDVDAITISASKLAGFKLTLETASQAILIAVMTNTIVKLGIAIYAGSASLRKLLLIGYGTIAVVAIFAFFILL</sequence>
<feature type="transmembrane region" description="Helical" evidence="1">
    <location>
        <begin position="384"/>
        <end position="404"/>
    </location>
</feature>
<feature type="transmembrane region" description="Helical" evidence="1">
    <location>
        <begin position="47"/>
        <end position="67"/>
    </location>
</feature>
<feature type="transmembrane region" description="Helical" evidence="1">
    <location>
        <begin position="155"/>
        <end position="172"/>
    </location>
</feature>
<evidence type="ECO:0000259" key="2">
    <source>
        <dbReference type="Pfam" id="PF02308"/>
    </source>
</evidence>
<feature type="domain" description="MgtC/SapB/SrpB/YhiD N-terminal" evidence="2">
    <location>
        <begin position="22"/>
        <end position="143"/>
    </location>
</feature>
<dbReference type="AlphaFoldDB" id="A0A4V3D1T4"/>
<evidence type="ECO:0000313" key="4">
    <source>
        <dbReference type="EMBL" id="TDQ13606.1"/>
    </source>
</evidence>
<feature type="transmembrane region" description="Helical" evidence="1">
    <location>
        <begin position="249"/>
        <end position="271"/>
    </location>
</feature>
<dbReference type="OrthoDB" id="9813718at2"/>
<dbReference type="InterPro" id="IPR049177">
    <property type="entry name" value="MgtC_SapB_SrpB_YhiD_N"/>
</dbReference>
<gene>
    <name evidence="4" type="ORF">DFQ04_3642</name>
</gene>
<dbReference type="Pfam" id="PF02308">
    <property type="entry name" value="MgtC"/>
    <property type="match status" value="1"/>
</dbReference>
<dbReference type="PANTHER" id="PTHR39084">
    <property type="entry name" value="MEMBRANE PROTEIN-RELATED"/>
    <property type="match status" value="1"/>
</dbReference>
<feature type="transmembrane region" description="Helical" evidence="1">
    <location>
        <begin position="18"/>
        <end position="35"/>
    </location>
</feature>
<dbReference type="RefSeq" id="WP_133558446.1">
    <property type="nucleotide sequence ID" value="NZ_SNYF01000011.1"/>
</dbReference>
<feature type="transmembrane region" description="Helical" evidence="1">
    <location>
        <begin position="320"/>
        <end position="340"/>
    </location>
</feature>
<keyword evidence="1" id="KW-0812">Transmembrane</keyword>
<dbReference type="EMBL" id="SNYF01000011">
    <property type="protein sequence ID" value="TDQ13606.1"/>
    <property type="molecule type" value="Genomic_DNA"/>
</dbReference>
<feature type="transmembrane region" description="Helical" evidence="1">
    <location>
        <begin position="217"/>
        <end position="237"/>
    </location>
</feature>
<feature type="transmembrane region" description="Helical" evidence="1">
    <location>
        <begin position="411"/>
        <end position="430"/>
    </location>
</feature>
<dbReference type="InterPro" id="IPR025105">
    <property type="entry name" value="DUF4010"/>
</dbReference>
<keyword evidence="1" id="KW-1133">Transmembrane helix</keyword>
<protein>
    <submittedName>
        <fullName evidence="4">Uncharacterized membrane protein (DUF4010 family)</fullName>
    </submittedName>
</protein>
<proteinExistence type="predicted"/>
<reference evidence="4 5" key="1">
    <citation type="submission" date="2019-03" db="EMBL/GenBank/DDBJ databases">
        <title>Genomic Encyclopedia of Type Strains, Phase III (KMG-III): the genomes of soil and plant-associated and newly described type strains.</title>
        <authorList>
            <person name="Whitman W."/>
        </authorList>
    </citation>
    <scope>NUCLEOTIDE SEQUENCE [LARGE SCALE GENOMIC DNA]</scope>
    <source>
        <strain evidence="4 5">CECT 8446</strain>
    </source>
</reference>
<evidence type="ECO:0000313" key="5">
    <source>
        <dbReference type="Proteomes" id="UP000294535"/>
    </source>
</evidence>
<dbReference type="PANTHER" id="PTHR39084:SF1">
    <property type="entry name" value="DUF4010 DOMAIN-CONTAINING PROTEIN"/>
    <property type="match status" value="1"/>
</dbReference>
<dbReference type="Pfam" id="PF13194">
    <property type="entry name" value="DUF4010"/>
    <property type="match status" value="1"/>
</dbReference>
<name>A0A4V3D1T4_9BACT</name>
<evidence type="ECO:0000259" key="3">
    <source>
        <dbReference type="Pfam" id="PF13194"/>
    </source>
</evidence>
<accession>A0A4V3D1T4</accession>
<organism evidence="4 5">
    <name type="scientific">Algoriphagus boseongensis</name>
    <dbReference type="NCBI Taxonomy" id="1442587"/>
    <lineage>
        <taxon>Bacteria</taxon>
        <taxon>Pseudomonadati</taxon>
        <taxon>Bacteroidota</taxon>
        <taxon>Cytophagia</taxon>
        <taxon>Cytophagales</taxon>
        <taxon>Cyclobacteriaceae</taxon>
        <taxon>Algoriphagus</taxon>
    </lineage>
</organism>
<feature type="transmembrane region" description="Helical" evidence="1">
    <location>
        <begin position="277"/>
        <end position="299"/>
    </location>
</feature>
<feature type="transmembrane region" description="Helical" evidence="1">
    <location>
        <begin position="73"/>
        <end position="94"/>
    </location>
</feature>
<feature type="domain" description="DUF4010" evidence="3">
    <location>
        <begin position="195"/>
        <end position="404"/>
    </location>
</feature>
<evidence type="ECO:0000256" key="1">
    <source>
        <dbReference type="SAM" id="Phobius"/>
    </source>
</evidence>
<feature type="transmembrane region" description="Helical" evidence="1">
    <location>
        <begin position="192"/>
        <end position="211"/>
    </location>
</feature>
<dbReference type="Proteomes" id="UP000294535">
    <property type="component" value="Unassembled WGS sequence"/>
</dbReference>
<keyword evidence="1" id="KW-0472">Membrane</keyword>
<feature type="transmembrane region" description="Helical" evidence="1">
    <location>
        <begin position="106"/>
        <end position="135"/>
    </location>
</feature>